<dbReference type="Proteomes" id="UP000270112">
    <property type="component" value="Unassembled WGS sequence"/>
</dbReference>
<evidence type="ECO:0000313" key="3">
    <source>
        <dbReference type="Proteomes" id="UP000253817"/>
    </source>
</evidence>
<proteinExistence type="predicted"/>
<evidence type="ECO:0000313" key="1">
    <source>
        <dbReference type="EMBL" id="RDB68403.1"/>
    </source>
</evidence>
<dbReference type="InterPro" id="IPR036411">
    <property type="entry name" value="TorD-like_sf"/>
</dbReference>
<keyword evidence="3" id="KW-1185">Reference proteome</keyword>
<evidence type="ECO:0000313" key="2">
    <source>
        <dbReference type="EMBL" id="RNM40967.1"/>
    </source>
</evidence>
<evidence type="ECO:0008006" key="5">
    <source>
        <dbReference type="Google" id="ProtNLM"/>
    </source>
</evidence>
<evidence type="ECO:0000313" key="4">
    <source>
        <dbReference type="Proteomes" id="UP000270112"/>
    </source>
</evidence>
<dbReference type="Proteomes" id="UP000253817">
    <property type="component" value="Unassembled WGS sequence"/>
</dbReference>
<dbReference type="EMBL" id="PPTT01000016">
    <property type="protein sequence ID" value="RDB68403.1"/>
    <property type="molecule type" value="Genomic_DNA"/>
</dbReference>
<reference evidence="1 3" key="1">
    <citation type="journal article" date="2018" name="Elife">
        <title>Discovery and characterization of a prevalent human gut bacterial enzyme sufficient for the inactivation of a family of plant toxins.</title>
        <authorList>
            <person name="Koppel N."/>
            <person name="Bisanz J.E."/>
            <person name="Pandelia M.E."/>
            <person name="Turnbaugh P.J."/>
            <person name="Balskus E.P."/>
        </authorList>
    </citation>
    <scope>NUCLEOTIDE SEQUENCE [LARGE SCALE GENOMIC DNA]</scope>
    <source>
        <strain evidence="1 3">DSM 16107</strain>
    </source>
</reference>
<dbReference type="AlphaFoldDB" id="A0A3N0IVN1"/>
<dbReference type="RefSeq" id="WP_114546626.1">
    <property type="nucleotide sequence ID" value="NZ_PPTT01000016.1"/>
</dbReference>
<comment type="caution">
    <text evidence="2">The sequence shown here is derived from an EMBL/GenBank/DDBJ whole genome shotgun (WGS) entry which is preliminary data.</text>
</comment>
<dbReference type="Pfam" id="PF02613">
    <property type="entry name" value="Nitrate_red_del"/>
    <property type="match status" value="1"/>
</dbReference>
<gene>
    <name evidence="1" type="ORF">C1876_10235</name>
    <name evidence="2" type="ORF">DMP09_11950</name>
</gene>
<name>A0A3N0IVN1_9ACTN</name>
<dbReference type="InterPro" id="IPR020945">
    <property type="entry name" value="DMSO/NO3_reduct_chaperone"/>
</dbReference>
<reference evidence="2" key="3">
    <citation type="journal article" date="2019" name="Microbiol. Resour. Announc.">
        <title>Draft Genome Sequences of Type Strains of Gordonibacter faecihominis, Paraeggerthella hongkongensis, Parvibacter caecicola,Slackia equolifaciens, Slackia faecicanis, and Slackia isoflavoniconvertens.</title>
        <authorList>
            <person name="Danylec N."/>
            <person name="Stoll D.A."/>
            <person name="Dotsch A."/>
            <person name="Huch M."/>
        </authorList>
    </citation>
    <scope>NUCLEOTIDE SEQUENCE</scope>
    <source>
        <strain evidence="2">DSM 16107</strain>
    </source>
</reference>
<sequence length="209" mass="22156">MNEEEPLSADACRGFAVIARACVEALANEPVEEVVDGVRRAAQAVGEARFDGARADAALRQRYYDRFFVSASPFFLPLCESTVRGAVEEGGRLRYAPAGGARADHVLACYRVAGFEHRDVGGFDLAVKTLKPDSMVAELAFMASLADAAAADAEDPAAARRAAFLLRQFACEHAAGWFAAAARYAARADDDFYAGVCTLAARAVKAVAA</sequence>
<accession>A0A3N0IVN1</accession>
<organism evidence="2 4">
    <name type="scientific">Eggerthella sinensis</name>
    <dbReference type="NCBI Taxonomy" id="242230"/>
    <lineage>
        <taxon>Bacteria</taxon>
        <taxon>Bacillati</taxon>
        <taxon>Actinomycetota</taxon>
        <taxon>Coriobacteriia</taxon>
        <taxon>Eggerthellales</taxon>
        <taxon>Eggerthellaceae</taxon>
        <taxon>Eggerthella</taxon>
    </lineage>
</organism>
<reference evidence="4" key="2">
    <citation type="submission" date="2018-05" db="EMBL/GenBank/DDBJ databases">
        <title>Genome Sequencing of selected type strains of the family Eggerthellaceae.</title>
        <authorList>
            <person name="Danylec N."/>
            <person name="Stoll D.A."/>
            <person name="Doetsch A."/>
            <person name="Huch M."/>
        </authorList>
    </citation>
    <scope>NUCLEOTIDE SEQUENCE [LARGE SCALE GENOMIC DNA]</scope>
    <source>
        <strain evidence="4">DSM 16107</strain>
    </source>
</reference>
<dbReference type="Gene3D" id="1.10.3480.10">
    <property type="entry name" value="TorD-like"/>
    <property type="match status" value="1"/>
</dbReference>
<protein>
    <recommendedName>
        <fullName evidence="5">Molecular chaperone TorD</fullName>
    </recommendedName>
</protein>
<dbReference type="EMBL" id="QICC01000055">
    <property type="protein sequence ID" value="RNM40967.1"/>
    <property type="molecule type" value="Genomic_DNA"/>
</dbReference>
<dbReference type="OrthoDB" id="3174158at2"/>
<dbReference type="SUPFAM" id="SSF89155">
    <property type="entry name" value="TorD-like"/>
    <property type="match status" value="1"/>
</dbReference>